<comment type="caution">
    <text evidence="1">The sequence shown here is derived from an EMBL/GenBank/DDBJ whole genome shotgun (WGS) entry which is preliminary data.</text>
</comment>
<organism evidence="1 2">
    <name type="scientific">Shouchella clausii</name>
    <name type="common">Alkalihalobacillus clausii</name>
    <dbReference type="NCBI Taxonomy" id="79880"/>
    <lineage>
        <taxon>Bacteria</taxon>
        <taxon>Bacillati</taxon>
        <taxon>Bacillota</taxon>
        <taxon>Bacilli</taxon>
        <taxon>Bacillales</taxon>
        <taxon>Bacillaceae</taxon>
        <taxon>Shouchella</taxon>
    </lineage>
</organism>
<evidence type="ECO:0000313" key="1">
    <source>
        <dbReference type="EMBL" id="PAE88610.1"/>
    </source>
</evidence>
<reference evidence="1 2" key="1">
    <citation type="submission" date="2017-07" db="EMBL/GenBank/DDBJ databases">
        <title>Isolation and whole genome analysis of endospore-forming bacteria from heroin.</title>
        <authorList>
            <person name="Kalinowski J."/>
            <person name="Ahrens B."/>
            <person name="Al-Dilaimi A."/>
            <person name="Winkler A."/>
            <person name="Wibberg D."/>
            <person name="Schleenbecker U."/>
            <person name="Ruckert C."/>
            <person name="Wolfel R."/>
            <person name="Grass G."/>
        </authorList>
    </citation>
    <scope>NUCLEOTIDE SEQUENCE [LARGE SCALE GENOMIC DNA]</scope>
    <source>
        <strain evidence="1 2">7539</strain>
    </source>
</reference>
<evidence type="ECO:0000313" key="2">
    <source>
        <dbReference type="Proteomes" id="UP000216207"/>
    </source>
</evidence>
<dbReference type="AlphaFoldDB" id="A0A268NZZ7"/>
<dbReference type="EMBL" id="NPCC01000015">
    <property type="protein sequence ID" value="PAE88610.1"/>
    <property type="molecule type" value="Genomic_DNA"/>
</dbReference>
<accession>A0A268NZZ7</accession>
<proteinExistence type="predicted"/>
<sequence>MDKQAELTKLNAHLSANHSQLQSLYRQNADYQQRYDSGMMAIQKLEQELAELRQYQQNIAFEQARLEELTSGEASPMATVQFVKTGQLESRALEKIQERIQSRRMTQQTTGQNIQEMIEQLEHQARQIQHEIKQQQAATLQLERLIATNEASIHSVKANIASTQSKLRAL</sequence>
<dbReference type="Proteomes" id="UP000216207">
    <property type="component" value="Unassembled WGS sequence"/>
</dbReference>
<dbReference type="RefSeq" id="WP_035205097.1">
    <property type="nucleotide sequence ID" value="NZ_CP012475.1"/>
</dbReference>
<protein>
    <submittedName>
        <fullName evidence="1">Uncharacterized protein</fullName>
    </submittedName>
</protein>
<gene>
    <name evidence="1" type="ORF">CHH72_13295</name>
</gene>
<name>A0A268NZZ7_SHOCL</name>